<dbReference type="InterPro" id="IPR051091">
    <property type="entry name" value="O-Glucosyltr/Glycosyltrsf_90"/>
</dbReference>
<keyword evidence="10" id="KW-1185">Reference proteome</keyword>
<evidence type="ECO:0000256" key="6">
    <source>
        <dbReference type="ARBA" id="ARBA00045690"/>
    </source>
</evidence>
<comment type="pathway">
    <text evidence="2">Protein modification; protein glycosylation.</text>
</comment>
<protein>
    <submittedName>
        <fullName evidence="8">Putative o-glucosyltransferase rumi</fullName>
    </submittedName>
</protein>
<dbReference type="GO" id="GO:0005788">
    <property type="term" value="C:endoplasmic reticulum lumen"/>
    <property type="evidence" value="ECO:0007669"/>
    <property type="project" value="UniProtKB-SubCell"/>
</dbReference>
<evidence type="ECO:0000313" key="9">
    <source>
        <dbReference type="EnsemblMetazoa" id="LLOJ008946-PA"/>
    </source>
</evidence>
<dbReference type="Pfam" id="PF05686">
    <property type="entry name" value="Glyco_transf_90"/>
    <property type="match status" value="1"/>
</dbReference>
<evidence type="ECO:0000313" key="10">
    <source>
        <dbReference type="Proteomes" id="UP000092461"/>
    </source>
</evidence>
<dbReference type="VEuPathDB" id="VectorBase:LLONM1_006820"/>
<dbReference type="PANTHER" id="PTHR12203:SF35">
    <property type="entry name" value="PROTEIN O-GLUCOSYLTRANSFERASE 1"/>
    <property type="match status" value="1"/>
</dbReference>
<dbReference type="GO" id="GO:0006493">
    <property type="term" value="P:protein O-linked glycosylation"/>
    <property type="evidence" value="ECO:0007669"/>
    <property type="project" value="TreeGrafter"/>
</dbReference>
<dbReference type="GO" id="GO:0035252">
    <property type="term" value="F:UDP-xylosyltransferase activity"/>
    <property type="evidence" value="ECO:0007669"/>
    <property type="project" value="TreeGrafter"/>
</dbReference>
<accession>A0A1B0CVG1</accession>
<evidence type="ECO:0000256" key="5">
    <source>
        <dbReference type="ARBA" id="ARBA00022679"/>
    </source>
</evidence>
<organism evidence="9 10">
    <name type="scientific">Lutzomyia longipalpis</name>
    <name type="common">Sand fly</name>
    <dbReference type="NCBI Taxonomy" id="7200"/>
    <lineage>
        <taxon>Eukaryota</taxon>
        <taxon>Metazoa</taxon>
        <taxon>Ecdysozoa</taxon>
        <taxon>Arthropoda</taxon>
        <taxon>Hexapoda</taxon>
        <taxon>Insecta</taxon>
        <taxon>Pterygota</taxon>
        <taxon>Neoptera</taxon>
        <taxon>Endopterygota</taxon>
        <taxon>Diptera</taxon>
        <taxon>Nematocera</taxon>
        <taxon>Psychodoidea</taxon>
        <taxon>Psychodidae</taxon>
        <taxon>Lutzomyia</taxon>
        <taxon>Lutzomyia</taxon>
    </lineage>
</organism>
<keyword evidence="5 8" id="KW-0808">Transferase</keyword>
<dbReference type="EMBL" id="AJWK01030488">
    <property type="status" value="NOT_ANNOTATED_CDS"/>
    <property type="molecule type" value="Genomic_DNA"/>
</dbReference>
<comment type="subcellular location">
    <subcellularLocation>
        <location evidence="1">Endoplasmic reticulum lumen</location>
    </subcellularLocation>
</comment>
<proteinExistence type="inferred from homology"/>
<dbReference type="EMBL" id="GITU01006313">
    <property type="protein sequence ID" value="MBC1175016.1"/>
    <property type="molecule type" value="Transcribed_RNA"/>
</dbReference>
<keyword evidence="4" id="KW-0328">Glycosyltransferase</keyword>
<comment type="similarity">
    <text evidence="3">Belongs to the glycosyltransferase 90 family.</text>
</comment>
<reference evidence="9" key="3">
    <citation type="submission" date="2020-05" db="UniProtKB">
        <authorList>
            <consortium name="EnsemblMetazoa"/>
        </authorList>
    </citation>
    <scope>IDENTIFICATION</scope>
    <source>
        <strain evidence="9">Jacobina</strain>
    </source>
</reference>
<evidence type="ECO:0000256" key="4">
    <source>
        <dbReference type="ARBA" id="ARBA00022676"/>
    </source>
</evidence>
<dbReference type="InterPro" id="IPR006598">
    <property type="entry name" value="CAP10"/>
</dbReference>
<name>A0A1B0CVG1_LUTLO</name>
<dbReference type="PANTHER" id="PTHR12203">
    <property type="entry name" value="KDEL LYS-ASP-GLU-LEU CONTAINING - RELATED"/>
    <property type="match status" value="1"/>
</dbReference>
<evidence type="ECO:0000256" key="2">
    <source>
        <dbReference type="ARBA" id="ARBA00004922"/>
    </source>
</evidence>
<dbReference type="GO" id="GO:0045747">
    <property type="term" value="P:positive regulation of Notch signaling pathway"/>
    <property type="evidence" value="ECO:0007669"/>
    <property type="project" value="TreeGrafter"/>
</dbReference>
<evidence type="ECO:0000256" key="3">
    <source>
        <dbReference type="ARBA" id="ARBA00010118"/>
    </source>
</evidence>
<dbReference type="SMART" id="SM00672">
    <property type="entry name" value="CAP10"/>
    <property type="match status" value="1"/>
</dbReference>
<sequence length="371" mass="43709">MSVEQGTLKSHVYRFFSESDPIWTTINKAEKNYIPCIQGNCTCYEDQLEQDLKPFLSGVSREMLEAVRSKGTRYQIVNNRLYRQRDCMFPARCSGVEYFIKPLLPKLQDMELVINVRDWPQIYKQWKQQSGPVLSFSKTDEYIDIMYPAWSFWEGGPAISLYPTGLGKWGAHRESISKVAKEIPWNKKESKAFFRGSRTSSERDPLVLLSREHPTLSDAQYTKNQAWKSPADTLNAPPAPEVSFEDHCKYKYLFNFRGVAASFRFKHLFLCKSLVFHVGDEWKEFFYDSLKPWVHYVPVKSNPTIEELKSLIEYFKQHDELAQKIAEEGYEHIWHHLRMDDVKCYWEKLLMNYGKLMKDRVVRDEMLIEVS</sequence>
<dbReference type="AlphaFoldDB" id="A0A1B0CVG1"/>
<reference evidence="8" key="2">
    <citation type="journal article" date="2020" name="BMC">
        <title>Leishmania infection induces a limited differential gene expression in the sand fly midgut.</title>
        <authorList>
            <person name="Coutinho-Abreu I.V."/>
            <person name="Serafim T.D."/>
            <person name="Meneses C."/>
            <person name="Kamhawi S."/>
            <person name="Oliveira F."/>
            <person name="Valenzuela J.G."/>
        </authorList>
    </citation>
    <scope>NUCLEOTIDE SEQUENCE</scope>
    <source>
        <strain evidence="8">Jacobina</strain>
        <tissue evidence="8">Midgut</tissue>
    </source>
</reference>
<dbReference type="EnsemblMetazoa" id="LLOJ008946-RA">
    <property type="protein sequence ID" value="LLOJ008946-PA"/>
    <property type="gene ID" value="LLOJ008946"/>
</dbReference>
<dbReference type="Proteomes" id="UP000092461">
    <property type="component" value="Unassembled WGS sequence"/>
</dbReference>
<dbReference type="VEuPathDB" id="VectorBase:LLOJ008946"/>
<evidence type="ECO:0000259" key="7">
    <source>
        <dbReference type="SMART" id="SM00672"/>
    </source>
</evidence>
<dbReference type="GO" id="GO:0035251">
    <property type="term" value="F:UDP-glucosyltransferase activity"/>
    <property type="evidence" value="ECO:0007669"/>
    <property type="project" value="TreeGrafter"/>
</dbReference>
<comment type="function">
    <text evidence="6">Protein O-glucosyltransferase. Catalyzes the reaction that attaches glucose through an O-glycosidic linkage to a conserved serine residue found in the consensus sequence C-X-S-X-[PA]-C in epidermal growth factor-like repeats. Regulates Notch signaling by glucosylating Notch in the ER, glucosylation is required for the correct folding and cleavage of Notch.</text>
</comment>
<reference evidence="10" key="1">
    <citation type="submission" date="2012-05" db="EMBL/GenBank/DDBJ databases">
        <title>Whole Genome Assembly of Lutzomyia longipalpis.</title>
        <authorList>
            <person name="Richards S."/>
            <person name="Qu C."/>
            <person name="Dillon R."/>
            <person name="Worley K."/>
            <person name="Scherer S."/>
            <person name="Batterton M."/>
            <person name="Taylor A."/>
            <person name="Hawes A."/>
            <person name="Hernandez B."/>
            <person name="Kovar C."/>
            <person name="Mandapat C."/>
            <person name="Pham C."/>
            <person name="Qu C."/>
            <person name="Jing C."/>
            <person name="Bess C."/>
            <person name="Bandaranaike D."/>
            <person name="Ngo D."/>
            <person name="Ongeri F."/>
            <person name="Arias F."/>
            <person name="Lara F."/>
            <person name="Weissenberger G."/>
            <person name="Kamau G."/>
            <person name="Han H."/>
            <person name="Shen H."/>
            <person name="Dinh H."/>
            <person name="Khalil I."/>
            <person name="Jones J."/>
            <person name="Shafer J."/>
            <person name="Jayaseelan J."/>
            <person name="Quiroz J."/>
            <person name="Blankenburg K."/>
            <person name="Nguyen L."/>
            <person name="Jackson L."/>
            <person name="Francisco L."/>
            <person name="Tang L.-Y."/>
            <person name="Pu L.-L."/>
            <person name="Perales L."/>
            <person name="Lorensuhewa L."/>
            <person name="Munidasa M."/>
            <person name="Coyle M."/>
            <person name="Taylor M."/>
            <person name="Puazo M."/>
            <person name="Firestine M."/>
            <person name="Scheel M."/>
            <person name="Javaid M."/>
            <person name="Wang M."/>
            <person name="Li M."/>
            <person name="Tabassum N."/>
            <person name="Saada N."/>
            <person name="Osuji N."/>
            <person name="Aqrawi P."/>
            <person name="Fu Q."/>
            <person name="Thornton R."/>
            <person name="Raj R."/>
            <person name="Goodspeed R."/>
            <person name="Mata R."/>
            <person name="Najjar R."/>
            <person name="Gubbala S."/>
            <person name="Lee S."/>
            <person name="Denson S."/>
            <person name="Patil S."/>
            <person name="Macmil S."/>
            <person name="Qi S."/>
            <person name="Matskevitch T."/>
            <person name="Palculict T."/>
            <person name="Mathew T."/>
            <person name="Vee V."/>
            <person name="Velamala V."/>
            <person name="Korchina V."/>
            <person name="Cai W."/>
            <person name="Liu W."/>
            <person name="Dai W."/>
            <person name="Zou X."/>
            <person name="Zhu Y."/>
            <person name="Zhang Y."/>
            <person name="Wu Y.-Q."/>
            <person name="Xin Y."/>
            <person name="Nazarath L."/>
            <person name="Kovar C."/>
            <person name="Han Y."/>
            <person name="Muzny D."/>
            <person name="Gibbs R."/>
        </authorList>
    </citation>
    <scope>NUCLEOTIDE SEQUENCE [LARGE SCALE GENOMIC DNA]</scope>
    <source>
        <strain evidence="10">Jacobina</strain>
    </source>
</reference>
<evidence type="ECO:0000256" key="1">
    <source>
        <dbReference type="ARBA" id="ARBA00004319"/>
    </source>
</evidence>
<feature type="domain" description="Glycosyl transferase CAP10" evidence="7">
    <location>
        <begin position="106"/>
        <end position="360"/>
    </location>
</feature>
<evidence type="ECO:0000313" key="8">
    <source>
        <dbReference type="EMBL" id="MBC1175016.1"/>
    </source>
</evidence>